<dbReference type="Proteomes" id="UP000006643">
    <property type="component" value="Unassembled WGS sequence"/>
</dbReference>
<dbReference type="eggNOG" id="KOG1426">
    <property type="taxonomic scope" value="Eukaryota"/>
</dbReference>
<protein>
    <submittedName>
        <fullName evidence="1">Uncharacterized protein</fullName>
    </submittedName>
</protein>
<gene>
    <name evidence="1" type="ORF">PITG_21533</name>
</gene>
<dbReference type="GeneID" id="9463327"/>
<dbReference type="KEGG" id="pif:PITG_21533"/>
<sequence>MYMILATLRILQANLSQMLRSGLAKTLECMRVAILQVRDVLLSLVDLKSRRNVCHILENSPNEGEHVGRIAEDAVATLMQGFELFFPCQCLQRQFCMHTMHELARDNPGTFLPKSKSLLLEPLLRRLTEDSLIVRTSIITEVYQVLLERIAADFSRRHVKSVL</sequence>
<organism evidence="1 2">
    <name type="scientific">Phytophthora infestans (strain T30-4)</name>
    <name type="common">Potato late blight agent</name>
    <dbReference type="NCBI Taxonomy" id="403677"/>
    <lineage>
        <taxon>Eukaryota</taxon>
        <taxon>Sar</taxon>
        <taxon>Stramenopiles</taxon>
        <taxon>Oomycota</taxon>
        <taxon>Peronosporomycetes</taxon>
        <taxon>Peronosporales</taxon>
        <taxon>Peronosporaceae</taxon>
        <taxon>Phytophthora</taxon>
    </lineage>
</organism>
<keyword evidence="2" id="KW-1185">Reference proteome</keyword>
<reference evidence="2" key="1">
    <citation type="journal article" date="2009" name="Nature">
        <title>Genome sequence and analysis of the Irish potato famine pathogen Phytophthora infestans.</title>
        <authorList>
            <consortium name="The Broad Institute Genome Sequencing Platform"/>
            <person name="Haas B.J."/>
            <person name="Kamoun S."/>
            <person name="Zody M.C."/>
            <person name="Jiang R.H."/>
            <person name="Handsaker R.E."/>
            <person name="Cano L.M."/>
            <person name="Grabherr M."/>
            <person name="Kodira C.D."/>
            <person name="Raffaele S."/>
            <person name="Torto-Alalibo T."/>
            <person name="Bozkurt T.O."/>
            <person name="Ah-Fong A.M."/>
            <person name="Alvarado L."/>
            <person name="Anderson V.L."/>
            <person name="Armstrong M.R."/>
            <person name="Avrova A."/>
            <person name="Baxter L."/>
            <person name="Beynon J."/>
            <person name="Boevink P.C."/>
            <person name="Bollmann S.R."/>
            <person name="Bos J.I."/>
            <person name="Bulone V."/>
            <person name="Cai G."/>
            <person name="Cakir C."/>
            <person name="Carrington J.C."/>
            <person name="Chawner M."/>
            <person name="Conti L."/>
            <person name="Costanzo S."/>
            <person name="Ewan R."/>
            <person name="Fahlgren N."/>
            <person name="Fischbach M.A."/>
            <person name="Fugelstad J."/>
            <person name="Gilroy E.M."/>
            <person name="Gnerre S."/>
            <person name="Green P.J."/>
            <person name="Grenville-Briggs L.J."/>
            <person name="Griffith J."/>
            <person name="Grunwald N.J."/>
            <person name="Horn K."/>
            <person name="Horner N.R."/>
            <person name="Hu C.H."/>
            <person name="Huitema E."/>
            <person name="Jeong D.H."/>
            <person name="Jones A.M."/>
            <person name="Jones J.D."/>
            <person name="Jones R.W."/>
            <person name="Karlsson E.K."/>
            <person name="Kunjeti S.G."/>
            <person name="Lamour K."/>
            <person name="Liu Z."/>
            <person name="Ma L."/>
            <person name="Maclean D."/>
            <person name="Chibucos M.C."/>
            <person name="McDonald H."/>
            <person name="McWalters J."/>
            <person name="Meijer H.J."/>
            <person name="Morgan W."/>
            <person name="Morris P.F."/>
            <person name="Munro C.A."/>
            <person name="O'Neill K."/>
            <person name="Ospina-Giraldo M."/>
            <person name="Pinzon A."/>
            <person name="Pritchard L."/>
            <person name="Ramsahoye B."/>
            <person name="Ren Q."/>
            <person name="Restrepo S."/>
            <person name="Roy S."/>
            <person name="Sadanandom A."/>
            <person name="Savidor A."/>
            <person name="Schornack S."/>
            <person name="Schwartz D.C."/>
            <person name="Schumann U.D."/>
            <person name="Schwessinger B."/>
            <person name="Seyer L."/>
            <person name="Sharpe T."/>
            <person name="Silvar C."/>
            <person name="Song J."/>
            <person name="Studholme D.J."/>
            <person name="Sykes S."/>
            <person name="Thines M."/>
            <person name="van de Vondervoort P.J."/>
            <person name="Phuntumart V."/>
            <person name="Wawra S."/>
            <person name="Weide R."/>
            <person name="Win J."/>
            <person name="Young C."/>
            <person name="Zhou S."/>
            <person name="Fry W."/>
            <person name="Meyers B.C."/>
            <person name="van West P."/>
            <person name="Ristaino J."/>
            <person name="Govers F."/>
            <person name="Birch P.R."/>
            <person name="Whisson S.C."/>
            <person name="Judelson H.S."/>
            <person name="Nusbaum C."/>
        </authorList>
    </citation>
    <scope>NUCLEOTIDE SEQUENCE [LARGE SCALE GENOMIC DNA]</scope>
    <source>
        <strain evidence="2">T30-4</strain>
    </source>
</reference>
<dbReference type="VEuPathDB" id="FungiDB:PITG_21533"/>
<dbReference type="AlphaFoldDB" id="D0P3U7"/>
<evidence type="ECO:0000313" key="1">
    <source>
        <dbReference type="EMBL" id="EEY62043.1"/>
    </source>
</evidence>
<proteinExistence type="predicted"/>
<dbReference type="STRING" id="403677.D0P3U7"/>
<dbReference type="RefSeq" id="XP_002895025.1">
    <property type="nucleotide sequence ID" value="XM_002894979.1"/>
</dbReference>
<accession>D0P3U7</accession>
<dbReference type="HOGENOM" id="CLU_1630281_0_0_1"/>
<dbReference type="EMBL" id="DS028431">
    <property type="protein sequence ID" value="EEY62043.1"/>
    <property type="molecule type" value="Genomic_DNA"/>
</dbReference>
<evidence type="ECO:0000313" key="2">
    <source>
        <dbReference type="Proteomes" id="UP000006643"/>
    </source>
</evidence>
<name>D0P3U7_PHYIT</name>
<dbReference type="InParanoid" id="D0P3U7"/>